<evidence type="ECO:0000256" key="1">
    <source>
        <dbReference type="ARBA" id="ARBA00022723"/>
    </source>
</evidence>
<name>A0A2W7RLJ4_9BACT</name>
<evidence type="ECO:0000313" key="6">
    <source>
        <dbReference type="Proteomes" id="UP000321927"/>
    </source>
</evidence>
<dbReference type="EMBL" id="VORV01000003">
    <property type="protein sequence ID" value="TXD78833.1"/>
    <property type="molecule type" value="Genomic_DNA"/>
</dbReference>
<keyword evidence="6" id="KW-1185">Reference proteome</keyword>
<reference evidence="4 6" key="2">
    <citation type="submission" date="2019-08" db="EMBL/GenBank/DDBJ databases">
        <title>Genome of Algoriphagus ratkowskyi IC026.</title>
        <authorList>
            <person name="Bowman J.P."/>
        </authorList>
    </citation>
    <scope>NUCLEOTIDE SEQUENCE [LARGE SCALE GENOMIC DNA]</scope>
    <source>
        <strain evidence="4 6">IC026</strain>
    </source>
</reference>
<evidence type="ECO:0000259" key="2">
    <source>
        <dbReference type="PROSITE" id="PS50846"/>
    </source>
</evidence>
<dbReference type="PROSITE" id="PS01047">
    <property type="entry name" value="HMA_1"/>
    <property type="match status" value="1"/>
</dbReference>
<evidence type="ECO:0000313" key="4">
    <source>
        <dbReference type="EMBL" id="TXD78833.1"/>
    </source>
</evidence>
<accession>A0A2W7RLJ4</accession>
<evidence type="ECO:0000313" key="3">
    <source>
        <dbReference type="EMBL" id="PZX51555.1"/>
    </source>
</evidence>
<dbReference type="OrthoDB" id="1521937at2"/>
<dbReference type="Gene3D" id="3.30.70.100">
    <property type="match status" value="1"/>
</dbReference>
<protein>
    <submittedName>
        <fullName evidence="3">Cu+-exporting ATPase</fullName>
    </submittedName>
    <submittedName>
        <fullName evidence="4">Heavy-metal-associated domain-containing protein</fullName>
    </submittedName>
</protein>
<dbReference type="Proteomes" id="UP000249115">
    <property type="component" value="Unassembled WGS sequence"/>
</dbReference>
<proteinExistence type="predicted"/>
<keyword evidence="1" id="KW-0479">Metal-binding</keyword>
<dbReference type="PROSITE" id="PS50846">
    <property type="entry name" value="HMA_2"/>
    <property type="match status" value="1"/>
</dbReference>
<organism evidence="3 5">
    <name type="scientific">Algoriphagus ratkowskyi</name>
    <dbReference type="NCBI Taxonomy" id="57028"/>
    <lineage>
        <taxon>Bacteria</taxon>
        <taxon>Pseudomonadati</taxon>
        <taxon>Bacteroidota</taxon>
        <taxon>Cytophagia</taxon>
        <taxon>Cytophagales</taxon>
        <taxon>Cyclobacteriaceae</taxon>
        <taxon>Algoriphagus</taxon>
    </lineage>
</organism>
<dbReference type="GO" id="GO:0046872">
    <property type="term" value="F:metal ion binding"/>
    <property type="evidence" value="ECO:0007669"/>
    <property type="project" value="UniProtKB-KW"/>
</dbReference>
<dbReference type="AlphaFoldDB" id="A0A2W7RLJ4"/>
<reference evidence="3 5" key="1">
    <citation type="submission" date="2018-06" db="EMBL/GenBank/DDBJ databases">
        <title>Genomic Encyclopedia of Archaeal and Bacterial Type Strains, Phase II (KMG-II): from individual species to whole genera.</title>
        <authorList>
            <person name="Goeker M."/>
        </authorList>
    </citation>
    <scope>NUCLEOTIDE SEQUENCE [LARGE SCALE GENOMIC DNA]</scope>
    <source>
        <strain evidence="3 5">DSM 22686</strain>
    </source>
</reference>
<feature type="domain" description="HMA" evidence="2">
    <location>
        <begin position="5"/>
        <end position="70"/>
    </location>
</feature>
<dbReference type="EMBL" id="QKZU01000018">
    <property type="protein sequence ID" value="PZX51555.1"/>
    <property type="molecule type" value="Genomic_DNA"/>
</dbReference>
<dbReference type="InterPro" id="IPR036163">
    <property type="entry name" value="HMA_dom_sf"/>
</dbReference>
<comment type="caution">
    <text evidence="3">The sequence shown here is derived from an EMBL/GenBank/DDBJ whole genome shotgun (WGS) entry which is preliminary data.</text>
</comment>
<dbReference type="Proteomes" id="UP000321927">
    <property type="component" value="Unassembled WGS sequence"/>
</dbReference>
<dbReference type="SUPFAM" id="SSF55008">
    <property type="entry name" value="HMA, heavy metal-associated domain"/>
    <property type="match status" value="1"/>
</dbReference>
<evidence type="ECO:0000313" key="5">
    <source>
        <dbReference type="Proteomes" id="UP000249115"/>
    </source>
</evidence>
<dbReference type="Pfam" id="PF00403">
    <property type="entry name" value="HMA"/>
    <property type="match status" value="1"/>
</dbReference>
<dbReference type="InterPro" id="IPR017969">
    <property type="entry name" value="Heavy-metal-associated_CS"/>
</dbReference>
<dbReference type="CDD" id="cd00371">
    <property type="entry name" value="HMA"/>
    <property type="match status" value="1"/>
</dbReference>
<sequence length="75" mass="7883">MENSIKHTYQIGGMSCGGCVATVKNRLSSAPGVTSVSVDLAKKEAEITSSAIIKADTLQDALKNTHYTIAELKSV</sequence>
<dbReference type="InterPro" id="IPR006121">
    <property type="entry name" value="HMA_dom"/>
</dbReference>
<dbReference type="RefSeq" id="WP_086498822.1">
    <property type="nucleotide sequence ID" value="NZ_MSSV01000002.1"/>
</dbReference>
<gene>
    <name evidence="4" type="ORF">ESW18_04745</name>
    <name evidence="3" type="ORF">LV84_03712</name>
</gene>